<evidence type="ECO:0000313" key="4">
    <source>
        <dbReference type="EMBL" id="VGO12533.1"/>
    </source>
</evidence>
<protein>
    <recommendedName>
        <fullName evidence="6">Glycosyl hydrolases family 2 sugar binding domain-containing protein</fullName>
    </recommendedName>
</protein>
<dbReference type="InterPro" id="IPR008979">
    <property type="entry name" value="Galactose-bd-like_sf"/>
</dbReference>
<evidence type="ECO:0000256" key="3">
    <source>
        <dbReference type="SAM" id="SignalP"/>
    </source>
</evidence>
<dbReference type="NCBIfam" id="NF045579">
    <property type="entry name" value="rhamnoside_JR"/>
    <property type="match status" value="1"/>
</dbReference>
<dbReference type="SUPFAM" id="SSF49785">
    <property type="entry name" value="Galactose-binding domain-like"/>
    <property type="match status" value="1"/>
</dbReference>
<dbReference type="AlphaFoldDB" id="A0A6C2TY47"/>
<evidence type="ECO:0000256" key="1">
    <source>
        <dbReference type="ARBA" id="ARBA00022729"/>
    </source>
</evidence>
<dbReference type="PROSITE" id="PS51257">
    <property type="entry name" value="PROKAR_LIPOPROTEIN"/>
    <property type="match status" value="1"/>
</dbReference>
<feature type="chain" id="PRO_5025350453" description="Glycosyl hydrolases family 2 sugar binding domain-containing protein" evidence="3">
    <location>
        <begin position="23"/>
        <end position="1128"/>
    </location>
</feature>
<dbReference type="Gene3D" id="2.60.120.260">
    <property type="entry name" value="Galactose-binding domain-like"/>
    <property type="match status" value="1"/>
</dbReference>
<gene>
    <name evidence="4" type="ORF">PDESU_01086</name>
</gene>
<dbReference type="PANTHER" id="PTHR43817:SF1">
    <property type="entry name" value="HYDROLASE, FAMILY 43, PUTATIVE (AFU_ORTHOLOGUE AFUA_3G01660)-RELATED"/>
    <property type="match status" value="1"/>
</dbReference>
<accession>A0A6C2TY47</accession>
<sequence>MNMAKQRIALALITTVGSCLCAAGSLENNFLAPPDTAKPHTWWHWMNGYVSAEGITKDLEAMKRVGIGGFQAFQIERGMDQGPIKYLSKEWRELMTHTLQEADRLGLEMCYHQTAGWSSSGGPWITPEYAMQDVVWTELQVAGPTSVEINLETPKNLRDNYFQDIAVLAFPTPDSERNGKDGFRVDNWKSKAGYERDNKITPDTRKVESGDLIDAASIIDLSDKMNDDGRLKWKAPNGDWTIIRFGHAVCGLRNRPAPKEGRGNECDKMSKAAAAWHWKHTVQKVIDDAGPLVGKSFNNVLIDSYETGQQNWTKGFENDFRRRMGYDMIKLLPAVTGRVVNDLDFTERFLWDFRRVIADMWTENYFGHFAEMCHKNGLVLSCEPYGKPGNMDDFAVADVVDIPMGEWWARSAGGPFISSSKMAASAAHTNGRRFVGAEAFTAGRMEAAFVNHPYALKAQGDYFFCQGINRYIFHTFVHQPWGDDALPGMTMAVWGFQNNRNNTWYEQGRAWNEYLARSQYLLQEGKFQADLCYYPGESAPQTTSVREEMKPPAPAGYDYDTISRNNLMQLTVKDGRLVLPGRMEYRLLIMPDGPVRPEVLKKVEQLLGDGAHVVWEKPEGAPGLQDFPNADRFVKKAADQLWRDCDGANLKEIAYKKGKIYWPGPLDLILSSMGILPDVEFRSVQAIAPTLIKSSGYEWFHRKIGDADVYLVSNQQETPRQVEVLLRDKGRIPQLWNAQTGKIRQAPVYQSTEDGRTLVKLFLEPAGAVFVVFNEKAEAPSVVDLLHNGKTPFHGKASESASLVIHKATYGAINGNADEQKDVTEKVRSHIVNNSVEEEVKWSLVGDDPARGKVKELRVDYSIGNGRFTAMAKEKETLRINCDVEVLPAPPEPATLTISKAETVLSAWEAGSYELVYSDGKRKTVTVSAVPEPVDLSSDWNLNCPEGWGPAKVKLDKLISWTEHSDPELNYFSGTGVYGKRFDVPGDRLAEEYAVCLDLGDVQVFAEVILNGKNLGVLWKPPYKLDVSGLLNAKDNRLEVRVTNLWVNRMIGDEQHPALENYLPGKKPGEVLVEAIPGWLKNGTPRPSTERKTFTTCRFYTKDSPLIASGLIGPVQLHFGVRKVVPWK</sequence>
<evidence type="ECO:0008006" key="6">
    <source>
        <dbReference type="Google" id="ProtNLM"/>
    </source>
</evidence>
<reference evidence="4 5" key="1">
    <citation type="submission" date="2019-04" db="EMBL/GenBank/DDBJ databases">
        <authorList>
            <person name="Van Vliet M D."/>
        </authorList>
    </citation>
    <scope>NUCLEOTIDE SEQUENCE [LARGE SCALE GENOMIC DNA]</scope>
    <source>
        <strain evidence="4 5">F1</strain>
    </source>
</reference>
<keyword evidence="1 3" id="KW-0732">Signal</keyword>
<name>A0A6C2TY47_PONDE</name>
<keyword evidence="2" id="KW-0378">Hydrolase</keyword>
<proteinExistence type="predicted"/>
<dbReference type="PANTHER" id="PTHR43817">
    <property type="entry name" value="GLYCOSYL HYDROLASE"/>
    <property type="match status" value="1"/>
</dbReference>
<dbReference type="Proteomes" id="UP000366872">
    <property type="component" value="Unassembled WGS sequence"/>
</dbReference>
<organism evidence="4 5">
    <name type="scientific">Pontiella desulfatans</name>
    <dbReference type="NCBI Taxonomy" id="2750659"/>
    <lineage>
        <taxon>Bacteria</taxon>
        <taxon>Pseudomonadati</taxon>
        <taxon>Kiritimatiellota</taxon>
        <taxon>Kiritimatiellia</taxon>
        <taxon>Kiritimatiellales</taxon>
        <taxon>Pontiellaceae</taxon>
        <taxon>Pontiella</taxon>
    </lineage>
</organism>
<evidence type="ECO:0000256" key="2">
    <source>
        <dbReference type="ARBA" id="ARBA00022801"/>
    </source>
</evidence>
<dbReference type="GO" id="GO:0016787">
    <property type="term" value="F:hydrolase activity"/>
    <property type="evidence" value="ECO:0007669"/>
    <property type="project" value="UniProtKB-KW"/>
</dbReference>
<dbReference type="EMBL" id="CAAHFG010000001">
    <property type="protein sequence ID" value="VGO12533.1"/>
    <property type="molecule type" value="Genomic_DNA"/>
</dbReference>
<feature type="signal peptide" evidence="3">
    <location>
        <begin position="1"/>
        <end position="22"/>
    </location>
</feature>
<evidence type="ECO:0000313" key="5">
    <source>
        <dbReference type="Proteomes" id="UP000366872"/>
    </source>
</evidence>
<dbReference type="Pfam" id="PF17132">
    <property type="entry name" value="Glyco_hydro_106"/>
    <property type="match status" value="1"/>
</dbReference>
<keyword evidence="5" id="KW-1185">Reference proteome</keyword>